<evidence type="ECO:0000313" key="2">
    <source>
        <dbReference type="Proteomes" id="UP000017429"/>
    </source>
</evidence>
<protein>
    <submittedName>
        <fullName evidence="1">Uncharacterized protein</fullName>
    </submittedName>
</protein>
<dbReference type="SUPFAM" id="SSF55729">
    <property type="entry name" value="Acyl-CoA N-acyltransferases (Nat)"/>
    <property type="match status" value="1"/>
</dbReference>
<organism evidence="1 2">
    <name type="scientific">Mucispirillum schaedleri ASF457</name>
    <dbReference type="NCBI Taxonomy" id="1379858"/>
    <lineage>
        <taxon>Bacteria</taxon>
        <taxon>Pseudomonadati</taxon>
        <taxon>Deferribacterota</taxon>
        <taxon>Deferribacteres</taxon>
        <taxon>Deferribacterales</taxon>
        <taxon>Mucispirillaceae</taxon>
        <taxon>Mucispirillum</taxon>
    </lineage>
</organism>
<dbReference type="eggNOG" id="COG0456">
    <property type="taxonomic scope" value="Bacteria"/>
</dbReference>
<sequence>MLAFEYIFVYTLYINIFLINSYEASMLKDPVIQLSKFKDIDINVPFFNDLKNSYSEFTSWFSKKRDETVFVTYDNDNNLIGFMYLKIENGPIVDISPSLNDKKVLKVGTFKIEAHGTKLSDRYIKKIFDMAIANSIKYVYVTVFEKHEKLIKRLCEYGFIKYGEKITDNGREEVFLKNFVTQNNNIYLDYPVVNVQDNNIWLLGIYPEYHTKLFPDSALRTENHILNQLINDVTPANSIKKIYIARMQGMEQISRNDVVVIYRTAEKGKSAEYSSVATSICIVDKNKSINSFKNIDEFLDYSKYSIFSEKELKIEFANKNNYVIKMTYNVALDKRITRHDLIEKANIDREAYAGLMQMTKEQFKRICELGGVSEGLIIY</sequence>
<proteinExistence type="predicted"/>
<accession>V2QC34</accession>
<keyword evidence="2" id="KW-1185">Reference proteome</keyword>
<dbReference type="EMBL" id="CP097562">
    <property type="protein sequence ID" value="USF24532.1"/>
    <property type="molecule type" value="Genomic_DNA"/>
</dbReference>
<dbReference type="Proteomes" id="UP000017429">
    <property type="component" value="Chromosome"/>
</dbReference>
<evidence type="ECO:0000313" key="1">
    <source>
        <dbReference type="EMBL" id="USF24532.1"/>
    </source>
</evidence>
<gene>
    <name evidence="1" type="ORF">N508_001620</name>
</gene>
<dbReference type="InterPro" id="IPR016181">
    <property type="entry name" value="Acyl_CoA_acyltransferase"/>
</dbReference>
<reference evidence="1" key="2">
    <citation type="submission" date="2022-05" db="EMBL/GenBank/DDBJ databases">
        <authorList>
            <person name="Proctor A.L."/>
            <person name="Phillips G.J."/>
            <person name="Wannemuehler M.J."/>
        </authorList>
    </citation>
    <scope>NUCLEOTIDE SEQUENCE</scope>
    <source>
        <strain evidence="1">ASF457</strain>
    </source>
</reference>
<dbReference type="Gene3D" id="3.40.630.30">
    <property type="match status" value="1"/>
</dbReference>
<name>V2QC34_9BACT</name>
<reference evidence="1" key="1">
    <citation type="journal article" date="2014" name="Genome Announc.">
        <title>Draft genome sequences of the altered schaedler flora, a defined bacterial community from gnotobiotic mice.</title>
        <authorList>
            <person name="Wannemuehler M.J."/>
            <person name="Overstreet A.M."/>
            <person name="Ward D.V."/>
            <person name="Phillips G.J."/>
        </authorList>
    </citation>
    <scope>NUCLEOTIDE SEQUENCE</scope>
    <source>
        <strain evidence="1">ASF457</strain>
    </source>
</reference>
<dbReference type="KEGG" id="msch:N508_001620"/>
<reference evidence="1" key="3">
    <citation type="submission" date="2022-06" db="EMBL/GenBank/DDBJ databases">
        <title>Resources to Facilitate Use of the Altered Schaedler Flora (ASF) Mouse Model to Study Microbiome Function.</title>
        <authorList>
            <person name="Proctor A."/>
            <person name="Parvinroo S."/>
            <person name="Richie T."/>
            <person name="Jia X."/>
            <person name="Lee S.T.M."/>
            <person name="Karp P.D."/>
            <person name="Paley S."/>
            <person name="Kostic A.D."/>
            <person name="Pierre J.F."/>
            <person name="Wannemuehler M.J."/>
            <person name="Phillips G.J."/>
        </authorList>
    </citation>
    <scope>NUCLEOTIDE SEQUENCE</scope>
    <source>
        <strain evidence="1">ASF457</strain>
    </source>
</reference>
<dbReference type="AlphaFoldDB" id="V2QC34"/>